<evidence type="ECO:0000256" key="3">
    <source>
        <dbReference type="ARBA" id="ARBA00023027"/>
    </source>
</evidence>
<dbReference type="SUPFAM" id="SSF52283">
    <property type="entry name" value="Formate/glycerate dehydrogenase catalytic domain-like"/>
    <property type="match status" value="1"/>
</dbReference>
<evidence type="ECO:0000313" key="8">
    <source>
        <dbReference type="Proteomes" id="UP000679284"/>
    </source>
</evidence>
<evidence type="ECO:0000259" key="5">
    <source>
        <dbReference type="Pfam" id="PF00389"/>
    </source>
</evidence>
<dbReference type="SUPFAM" id="SSF51735">
    <property type="entry name" value="NAD(P)-binding Rossmann-fold domains"/>
    <property type="match status" value="1"/>
</dbReference>
<dbReference type="Pfam" id="PF00389">
    <property type="entry name" value="2-Hacid_dh"/>
    <property type="match status" value="1"/>
</dbReference>
<dbReference type="GO" id="GO:0051287">
    <property type="term" value="F:NAD binding"/>
    <property type="evidence" value="ECO:0007669"/>
    <property type="project" value="InterPro"/>
</dbReference>
<dbReference type="PANTHER" id="PTHR10996:SF178">
    <property type="entry name" value="2-HYDROXYACID DEHYDROGENASE YGL185C-RELATED"/>
    <property type="match status" value="1"/>
</dbReference>
<keyword evidence="8" id="KW-1185">Reference proteome</keyword>
<reference evidence="7" key="1">
    <citation type="submission" date="2020-01" db="EMBL/GenBank/DDBJ databases">
        <authorList>
            <person name="Yang Y."/>
            <person name="Kwon Y.M."/>
        </authorList>
    </citation>
    <scope>NUCLEOTIDE SEQUENCE</scope>
    <source>
        <strain evidence="7">PG104</strain>
    </source>
</reference>
<evidence type="ECO:0000256" key="2">
    <source>
        <dbReference type="ARBA" id="ARBA00023002"/>
    </source>
</evidence>
<organism evidence="7 8">
    <name type="scientific">Falsirhodobacter algicola</name>
    <dbReference type="NCBI Taxonomy" id="2692330"/>
    <lineage>
        <taxon>Bacteria</taxon>
        <taxon>Pseudomonadati</taxon>
        <taxon>Pseudomonadota</taxon>
        <taxon>Alphaproteobacteria</taxon>
        <taxon>Rhodobacterales</taxon>
        <taxon>Paracoccaceae</taxon>
        <taxon>Falsirhodobacter</taxon>
    </lineage>
</organism>
<dbReference type="CDD" id="cd12156">
    <property type="entry name" value="HPPR"/>
    <property type="match status" value="1"/>
</dbReference>
<evidence type="ECO:0000256" key="4">
    <source>
        <dbReference type="RuleBase" id="RU003719"/>
    </source>
</evidence>
<proteinExistence type="inferred from homology"/>
<evidence type="ECO:0000256" key="1">
    <source>
        <dbReference type="ARBA" id="ARBA00022857"/>
    </source>
</evidence>
<dbReference type="Pfam" id="PF02826">
    <property type="entry name" value="2-Hacid_dh_C"/>
    <property type="match status" value="1"/>
</dbReference>
<dbReference type="GO" id="GO:0016618">
    <property type="term" value="F:hydroxypyruvate reductase [NAD(P)H] activity"/>
    <property type="evidence" value="ECO:0007669"/>
    <property type="project" value="TreeGrafter"/>
</dbReference>
<gene>
    <name evidence="7" type="ORF">GR316_08680</name>
</gene>
<protein>
    <submittedName>
        <fullName evidence="7">2-hydroxyacid dehydrogenase</fullName>
    </submittedName>
</protein>
<comment type="similarity">
    <text evidence="4">Belongs to the D-isomer specific 2-hydroxyacid dehydrogenase family.</text>
</comment>
<dbReference type="InterPro" id="IPR036291">
    <property type="entry name" value="NAD(P)-bd_dom_sf"/>
</dbReference>
<evidence type="ECO:0000313" key="7">
    <source>
        <dbReference type="EMBL" id="QUS36336.1"/>
    </source>
</evidence>
<dbReference type="FunFam" id="3.40.50.720:FF:000213">
    <property type="entry name" value="Putative 2-hydroxyacid dehydrogenase"/>
    <property type="match status" value="1"/>
</dbReference>
<feature type="domain" description="D-isomer specific 2-hydroxyacid dehydrogenase catalytic" evidence="5">
    <location>
        <begin position="40"/>
        <end position="306"/>
    </location>
</feature>
<dbReference type="Proteomes" id="UP000679284">
    <property type="component" value="Chromosome"/>
</dbReference>
<dbReference type="GO" id="GO:0005829">
    <property type="term" value="C:cytosol"/>
    <property type="evidence" value="ECO:0007669"/>
    <property type="project" value="TreeGrafter"/>
</dbReference>
<keyword evidence="1" id="KW-0521">NADP</keyword>
<name>A0A8J8MTY2_9RHOB</name>
<dbReference type="RefSeq" id="WP_211783557.1">
    <property type="nucleotide sequence ID" value="NZ_CP047289.1"/>
</dbReference>
<keyword evidence="3" id="KW-0520">NAD</keyword>
<dbReference type="InterPro" id="IPR006139">
    <property type="entry name" value="D-isomer_2_OHA_DH_cat_dom"/>
</dbReference>
<dbReference type="InterPro" id="IPR006140">
    <property type="entry name" value="D-isomer_DH_NAD-bd"/>
</dbReference>
<accession>A0A8J8MTY2</accession>
<sequence>MTCDIIFRVEGPIFQAALSAHFTTHDGWNGLEGLSDEVRAKARVVVTNGTVGLTEAEMAMLPALSLVCAVGTGYEGVDVAAARARGIAVTHAAGINAQAVAEHALGMILASVRRICRFDASVRAGTWRGDVGTTRLVSGQRLGVFGMGGIGQRTAPMAEALGMRVAYCSRSPKDLPWDFHPDILSLAQHSDVLLLAAPGGPATHHAVTDAVLDALGPEGYVVNVGRGSLIHTPVLIAALEAGRIAGAALDVFEEEPNVPDALRAHPAVVLSPHVAGLASDVQHQSAALILRNIEAHLGGAPLHSPVPELAQP</sequence>
<dbReference type="AlphaFoldDB" id="A0A8J8MTY2"/>
<keyword evidence="2 4" id="KW-0560">Oxidoreductase</keyword>
<dbReference type="EMBL" id="CP047289">
    <property type="protein sequence ID" value="QUS36336.1"/>
    <property type="molecule type" value="Genomic_DNA"/>
</dbReference>
<dbReference type="InterPro" id="IPR050223">
    <property type="entry name" value="D-isomer_2-hydroxyacid_DH"/>
</dbReference>
<dbReference type="KEGG" id="fap:GR316_08680"/>
<feature type="domain" description="D-isomer specific 2-hydroxyacid dehydrogenase NAD-binding" evidence="6">
    <location>
        <begin position="105"/>
        <end position="275"/>
    </location>
</feature>
<evidence type="ECO:0000259" key="6">
    <source>
        <dbReference type="Pfam" id="PF02826"/>
    </source>
</evidence>
<dbReference type="GO" id="GO:0030267">
    <property type="term" value="F:glyoxylate reductase (NADPH) activity"/>
    <property type="evidence" value="ECO:0007669"/>
    <property type="project" value="TreeGrafter"/>
</dbReference>
<dbReference type="Gene3D" id="3.40.50.720">
    <property type="entry name" value="NAD(P)-binding Rossmann-like Domain"/>
    <property type="match status" value="2"/>
</dbReference>
<dbReference type="PANTHER" id="PTHR10996">
    <property type="entry name" value="2-HYDROXYACID DEHYDROGENASE-RELATED"/>
    <property type="match status" value="1"/>
</dbReference>